<keyword evidence="4 8" id="KW-0812">Transmembrane</keyword>
<evidence type="ECO:0000313" key="10">
    <source>
        <dbReference type="EMBL" id="GAA1748780.1"/>
    </source>
</evidence>
<feature type="region of interest" description="Disordered" evidence="7">
    <location>
        <begin position="408"/>
        <end position="434"/>
    </location>
</feature>
<feature type="transmembrane region" description="Helical" evidence="8">
    <location>
        <begin position="253"/>
        <end position="273"/>
    </location>
</feature>
<dbReference type="RefSeq" id="WP_344079189.1">
    <property type="nucleotide sequence ID" value="NZ_BAAALS010000007.1"/>
</dbReference>
<evidence type="ECO:0000313" key="11">
    <source>
        <dbReference type="Proteomes" id="UP001500655"/>
    </source>
</evidence>
<evidence type="ECO:0000259" key="9">
    <source>
        <dbReference type="PROSITE" id="PS50850"/>
    </source>
</evidence>
<feature type="transmembrane region" description="Helical" evidence="8">
    <location>
        <begin position="352"/>
        <end position="375"/>
    </location>
</feature>
<feature type="domain" description="Major facilitator superfamily (MFS) profile" evidence="9">
    <location>
        <begin position="1"/>
        <end position="406"/>
    </location>
</feature>
<evidence type="ECO:0000256" key="1">
    <source>
        <dbReference type="ARBA" id="ARBA00004651"/>
    </source>
</evidence>
<dbReference type="Pfam" id="PF07690">
    <property type="entry name" value="MFS_1"/>
    <property type="match status" value="1"/>
</dbReference>
<gene>
    <name evidence="10" type="ORF">GCM10009681_20030</name>
</gene>
<name>A0ABP4W9R5_9ACTN</name>
<evidence type="ECO:0000256" key="2">
    <source>
        <dbReference type="ARBA" id="ARBA00022448"/>
    </source>
</evidence>
<evidence type="ECO:0000256" key="8">
    <source>
        <dbReference type="SAM" id="Phobius"/>
    </source>
</evidence>
<comment type="caution">
    <text evidence="10">The sequence shown here is derived from an EMBL/GenBank/DDBJ whole genome shotgun (WGS) entry which is preliminary data.</text>
</comment>
<keyword evidence="6 8" id="KW-0472">Membrane</keyword>
<dbReference type="InterPro" id="IPR036259">
    <property type="entry name" value="MFS_trans_sf"/>
</dbReference>
<feature type="transmembrane region" description="Helical" evidence="8">
    <location>
        <begin position="310"/>
        <end position="332"/>
    </location>
</feature>
<dbReference type="CDD" id="cd17329">
    <property type="entry name" value="MFS_MdtH_MDR_like"/>
    <property type="match status" value="1"/>
</dbReference>
<feature type="transmembrane region" description="Helical" evidence="8">
    <location>
        <begin position="285"/>
        <end position="304"/>
    </location>
</feature>
<dbReference type="PROSITE" id="PS50850">
    <property type="entry name" value="MFS"/>
    <property type="match status" value="1"/>
</dbReference>
<keyword evidence="11" id="KW-1185">Reference proteome</keyword>
<organism evidence="10 11">
    <name type="scientific">Luedemannella helvata</name>
    <dbReference type="NCBI Taxonomy" id="349315"/>
    <lineage>
        <taxon>Bacteria</taxon>
        <taxon>Bacillati</taxon>
        <taxon>Actinomycetota</taxon>
        <taxon>Actinomycetes</taxon>
        <taxon>Micromonosporales</taxon>
        <taxon>Micromonosporaceae</taxon>
        <taxon>Luedemannella</taxon>
    </lineage>
</organism>
<feature type="transmembrane region" description="Helical" evidence="8">
    <location>
        <begin position="381"/>
        <end position="401"/>
    </location>
</feature>
<feature type="transmembrane region" description="Helical" evidence="8">
    <location>
        <begin position="43"/>
        <end position="66"/>
    </location>
</feature>
<evidence type="ECO:0000256" key="5">
    <source>
        <dbReference type="ARBA" id="ARBA00022989"/>
    </source>
</evidence>
<dbReference type="Proteomes" id="UP001500655">
    <property type="component" value="Unassembled WGS sequence"/>
</dbReference>
<sequence>MLRATLPRRPEARRILLGTAIASIGRGLTLPFLFIYLHQVRGIGADTVGLLIGWFGLVSLIVAPLGGALVDRFGARRVVLPLFLLDAVGVGALAFVHNVPTAFAVLTVSALGGPALWSAQNTILASLTEPDEQQRTFGLSFTLLNLGIGIGGMVSGLIVDTARPVTFQLLYALDAVTYLVPLGILLSMPAVGRRLVDTLTKERSKVGYAVVLRDRAFLRYVVFGLVLTSCGYAQIEVGFAAFTTVIAGAPARAVGWALAANTLVIVLSQLFVLRWLEGRSRTRALAVAACIMGFSWLVLGAAGFLGQRGFAIAAIAGVIACSAIFAFGETLLSPVMPAITNALATDEVRGRYNALGSMIWGLSAVIGPVTAGPLIGAHRSTLWVIMVTSGCAVAAVLALSLRRRLTPEQDGRFSSGSQLTPEGVDGRPSEPATA</sequence>
<dbReference type="Gene3D" id="1.20.1250.20">
    <property type="entry name" value="MFS general substrate transporter like domains"/>
    <property type="match status" value="1"/>
</dbReference>
<protein>
    <submittedName>
        <fullName evidence="10">MFS transporter</fullName>
    </submittedName>
</protein>
<dbReference type="InterPro" id="IPR011701">
    <property type="entry name" value="MFS"/>
</dbReference>
<feature type="transmembrane region" description="Helical" evidence="8">
    <location>
        <begin position="178"/>
        <end position="196"/>
    </location>
</feature>
<reference evidence="11" key="1">
    <citation type="journal article" date="2019" name="Int. J. Syst. Evol. Microbiol.">
        <title>The Global Catalogue of Microorganisms (GCM) 10K type strain sequencing project: providing services to taxonomists for standard genome sequencing and annotation.</title>
        <authorList>
            <consortium name="The Broad Institute Genomics Platform"/>
            <consortium name="The Broad Institute Genome Sequencing Center for Infectious Disease"/>
            <person name="Wu L."/>
            <person name="Ma J."/>
        </authorList>
    </citation>
    <scope>NUCLEOTIDE SEQUENCE [LARGE SCALE GENOMIC DNA]</scope>
    <source>
        <strain evidence="11">JCM 13249</strain>
    </source>
</reference>
<comment type="subcellular location">
    <subcellularLocation>
        <location evidence="1">Cell membrane</location>
        <topology evidence="1">Multi-pass membrane protein</topology>
    </subcellularLocation>
</comment>
<feature type="transmembrane region" description="Helical" evidence="8">
    <location>
        <begin position="136"/>
        <end position="158"/>
    </location>
</feature>
<evidence type="ECO:0000256" key="4">
    <source>
        <dbReference type="ARBA" id="ARBA00022692"/>
    </source>
</evidence>
<proteinExistence type="predicted"/>
<feature type="transmembrane region" description="Helical" evidence="8">
    <location>
        <begin position="102"/>
        <end position="124"/>
    </location>
</feature>
<keyword evidence="5 8" id="KW-1133">Transmembrane helix</keyword>
<evidence type="ECO:0000256" key="3">
    <source>
        <dbReference type="ARBA" id="ARBA00022475"/>
    </source>
</evidence>
<dbReference type="InterPro" id="IPR020846">
    <property type="entry name" value="MFS_dom"/>
</dbReference>
<evidence type="ECO:0000256" key="6">
    <source>
        <dbReference type="ARBA" id="ARBA00023136"/>
    </source>
</evidence>
<evidence type="ECO:0000256" key="7">
    <source>
        <dbReference type="SAM" id="MobiDB-lite"/>
    </source>
</evidence>
<keyword evidence="2" id="KW-0813">Transport</keyword>
<dbReference type="InterPro" id="IPR050171">
    <property type="entry name" value="MFS_Transporters"/>
</dbReference>
<accession>A0ABP4W9R5</accession>
<dbReference type="SUPFAM" id="SSF103473">
    <property type="entry name" value="MFS general substrate transporter"/>
    <property type="match status" value="1"/>
</dbReference>
<dbReference type="PANTHER" id="PTHR23517">
    <property type="entry name" value="RESISTANCE PROTEIN MDTM, PUTATIVE-RELATED-RELATED"/>
    <property type="match status" value="1"/>
</dbReference>
<dbReference type="EMBL" id="BAAALS010000007">
    <property type="protein sequence ID" value="GAA1748780.1"/>
    <property type="molecule type" value="Genomic_DNA"/>
</dbReference>
<feature type="transmembrane region" description="Helical" evidence="8">
    <location>
        <begin position="78"/>
        <end position="96"/>
    </location>
</feature>
<dbReference type="PANTHER" id="PTHR23517:SF2">
    <property type="entry name" value="MULTIDRUG RESISTANCE PROTEIN MDTH"/>
    <property type="match status" value="1"/>
</dbReference>
<feature type="transmembrane region" description="Helical" evidence="8">
    <location>
        <begin position="217"/>
        <end position="247"/>
    </location>
</feature>
<keyword evidence="3" id="KW-1003">Cell membrane</keyword>
<feature type="transmembrane region" description="Helical" evidence="8">
    <location>
        <begin position="15"/>
        <end position="37"/>
    </location>
</feature>